<evidence type="ECO:0000313" key="2">
    <source>
        <dbReference type="EMBL" id="GAA3962913.1"/>
    </source>
</evidence>
<sequence length="86" mass="10035">MYLSVQLSYYPLSEDYKPRIKALIERLEQSGLEVYSNQMSTQIFGEFDKVMQVFSDALRWSFDTYGKAVFTANFIEGDRRPEKSSS</sequence>
<feature type="domain" description="Thiamine-binding protein" evidence="1">
    <location>
        <begin position="5"/>
        <end position="71"/>
    </location>
</feature>
<evidence type="ECO:0000313" key="3">
    <source>
        <dbReference type="Proteomes" id="UP001501337"/>
    </source>
</evidence>
<dbReference type="InterPro" id="IPR029756">
    <property type="entry name" value="MTH1187/YkoF-like"/>
</dbReference>
<proteinExistence type="predicted"/>
<keyword evidence="3" id="KW-1185">Reference proteome</keyword>
<protein>
    <recommendedName>
        <fullName evidence="1">Thiamine-binding protein domain-containing protein</fullName>
    </recommendedName>
</protein>
<dbReference type="Pfam" id="PF01910">
    <property type="entry name" value="Thiamine_BP"/>
    <property type="match status" value="1"/>
</dbReference>
<evidence type="ECO:0000259" key="1">
    <source>
        <dbReference type="Pfam" id="PF01910"/>
    </source>
</evidence>
<dbReference type="Proteomes" id="UP001501337">
    <property type="component" value="Unassembled WGS sequence"/>
</dbReference>
<dbReference type="EMBL" id="BAABBO010000009">
    <property type="protein sequence ID" value="GAA3962913.1"/>
    <property type="molecule type" value="Genomic_DNA"/>
</dbReference>
<dbReference type="InterPro" id="IPR002767">
    <property type="entry name" value="Thiamine_BP"/>
</dbReference>
<reference evidence="3" key="1">
    <citation type="journal article" date="2019" name="Int. J. Syst. Evol. Microbiol.">
        <title>The Global Catalogue of Microorganisms (GCM) 10K type strain sequencing project: providing services to taxonomists for standard genome sequencing and annotation.</title>
        <authorList>
            <consortium name="The Broad Institute Genomics Platform"/>
            <consortium name="The Broad Institute Genome Sequencing Center for Infectious Disease"/>
            <person name="Wu L."/>
            <person name="Ma J."/>
        </authorList>
    </citation>
    <scope>NUCLEOTIDE SEQUENCE [LARGE SCALE GENOMIC DNA]</scope>
    <source>
        <strain evidence="3">JCM 17555</strain>
    </source>
</reference>
<accession>A0ABP7PBI2</accession>
<name>A0ABP7PBI2_9GAMM</name>
<comment type="caution">
    <text evidence="2">The sequence shown here is derived from an EMBL/GenBank/DDBJ whole genome shotgun (WGS) entry which is preliminary data.</text>
</comment>
<dbReference type="Gene3D" id="3.30.70.930">
    <property type="match status" value="1"/>
</dbReference>
<dbReference type="SUPFAM" id="SSF89957">
    <property type="entry name" value="MTH1187/YkoF-like"/>
    <property type="match status" value="1"/>
</dbReference>
<dbReference type="RefSeq" id="WP_344806034.1">
    <property type="nucleotide sequence ID" value="NZ_BAABBO010000009.1"/>
</dbReference>
<gene>
    <name evidence="2" type="ORF">GCM10022278_21000</name>
</gene>
<organism evidence="2 3">
    <name type="scientific">Allohahella marinimesophila</name>
    <dbReference type="NCBI Taxonomy" id="1054972"/>
    <lineage>
        <taxon>Bacteria</taxon>
        <taxon>Pseudomonadati</taxon>
        <taxon>Pseudomonadota</taxon>
        <taxon>Gammaproteobacteria</taxon>
        <taxon>Oceanospirillales</taxon>
        <taxon>Hahellaceae</taxon>
        <taxon>Allohahella</taxon>
    </lineage>
</organism>